<accession>A0A371HTA3</accession>
<evidence type="ECO:0000313" key="1">
    <source>
        <dbReference type="EMBL" id="RDY05997.1"/>
    </source>
</evidence>
<organism evidence="1 2">
    <name type="scientific">Mucuna pruriens</name>
    <name type="common">Velvet bean</name>
    <name type="synonym">Dolichos pruriens</name>
    <dbReference type="NCBI Taxonomy" id="157652"/>
    <lineage>
        <taxon>Eukaryota</taxon>
        <taxon>Viridiplantae</taxon>
        <taxon>Streptophyta</taxon>
        <taxon>Embryophyta</taxon>
        <taxon>Tracheophyta</taxon>
        <taxon>Spermatophyta</taxon>
        <taxon>Magnoliopsida</taxon>
        <taxon>eudicotyledons</taxon>
        <taxon>Gunneridae</taxon>
        <taxon>Pentapetalae</taxon>
        <taxon>rosids</taxon>
        <taxon>fabids</taxon>
        <taxon>Fabales</taxon>
        <taxon>Fabaceae</taxon>
        <taxon>Papilionoideae</taxon>
        <taxon>50 kb inversion clade</taxon>
        <taxon>NPAAA clade</taxon>
        <taxon>indigoferoid/millettioid clade</taxon>
        <taxon>Phaseoleae</taxon>
        <taxon>Mucuna</taxon>
    </lineage>
</organism>
<comment type="caution">
    <text evidence="1">The sequence shown here is derived from an EMBL/GenBank/DDBJ whole genome shotgun (WGS) entry which is preliminary data.</text>
</comment>
<dbReference type="Proteomes" id="UP000257109">
    <property type="component" value="Unassembled WGS sequence"/>
</dbReference>
<sequence length="104" mass="12030">MKTVPYAYVVGSLMYAMICIRHDLAHAISMVSIFMANPVKEHWQELKWMLRYIIGSIALATEVAKESLWLKGLVNELGFEQRTILVHYDNQPEYHSFDKESSVP</sequence>
<dbReference type="AlphaFoldDB" id="A0A371HTA3"/>
<name>A0A371HTA3_MUCPR</name>
<reference evidence="1" key="1">
    <citation type="submission" date="2018-05" db="EMBL/GenBank/DDBJ databases">
        <title>Draft genome of Mucuna pruriens seed.</title>
        <authorList>
            <person name="Nnadi N.E."/>
            <person name="Vos R."/>
            <person name="Hasami M.H."/>
            <person name="Devisetty U.K."/>
            <person name="Aguiy J.C."/>
        </authorList>
    </citation>
    <scope>NUCLEOTIDE SEQUENCE [LARGE SCALE GENOMIC DNA]</scope>
    <source>
        <strain evidence="1">JCA_2017</strain>
    </source>
</reference>
<evidence type="ECO:0000313" key="2">
    <source>
        <dbReference type="Proteomes" id="UP000257109"/>
    </source>
</evidence>
<dbReference type="EMBL" id="QJKJ01001767">
    <property type="protein sequence ID" value="RDY05997.1"/>
    <property type="molecule type" value="Genomic_DNA"/>
</dbReference>
<protein>
    <recommendedName>
        <fullName evidence="3">Retrovirus-related Pol polyprotein from transposon TNT 1-94</fullName>
    </recommendedName>
</protein>
<evidence type="ECO:0008006" key="3">
    <source>
        <dbReference type="Google" id="ProtNLM"/>
    </source>
</evidence>
<dbReference type="PANTHER" id="PTHR11439:SF467">
    <property type="entry name" value="INTEGRASE CATALYTIC DOMAIN-CONTAINING PROTEIN"/>
    <property type="match status" value="1"/>
</dbReference>
<feature type="non-terminal residue" evidence="1">
    <location>
        <position position="1"/>
    </location>
</feature>
<gene>
    <name evidence="1" type="ORF">CR513_10087</name>
</gene>
<dbReference type="OrthoDB" id="1645289at2759"/>
<proteinExistence type="predicted"/>
<dbReference type="PANTHER" id="PTHR11439">
    <property type="entry name" value="GAG-POL-RELATED RETROTRANSPOSON"/>
    <property type="match status" value="1"/>
</dbReference>
<keyword evidence="2" id="KW-1185">Reference proteome</keyword>